<dbReference type="InterPro" id="IPR036388">
    <property type="entry name" value="WH-like_DNA-bd_sf"/>
</dbReference>
<reference evidence="1 2" key="1">
    <citation type="submission" date="2024-11" db="EMBL/GenBank/DDBJ databases">
        <authorList>
            <person name="Kaparullina E.N."/>
            <person name="Delegan Y.A."/>
            <person name="Doronina N.V."/>
        </authorList>
    </citation>
    <scope>NUCLEOTIDE SEQUENCE [LARGE SCALE GENOMIC DNA]</scope>
    <source>
        <strain evidence="1 2">7sh_L</strain>
    </source>
</reference>
<dbReference type="Proteomes" id="UP001617669">
    <property type="component" value="Unassembled WGS sequence"/>
</dbReference>
<proteinExistence type="predicted"/>
<keyword evidence="2" id="KW-1185">Reference proteome</keyword>
<organism evidence="1 2">
    <name type="scientific">Methylobacillus methanolivorans</name>
    <dbReference type="NCBI Taxonomy" id="1848927"/>
    <lineage>
        <taxon>Bacteria</taxon>
        <taxon>Pseudomonadati</taxon>
        <taxon>Pseudomonadota</taxon>
        <taxon>Betaproteobacteria</taxon>
        <taxon>Nitrosomonadales</taxon>
        <taxon>Methylophilaceae</taxon>
        <taxon>Methylobacillus</taxon>
    </lineage>
</organism>
<dbReference type="Pfam" id="PF13730">
    <property type="entry name" value="HTH_36"/>
    <property type="match status" value="1"/>
</dbReference>
<name>A0ABW8GPT3_9PROT</name>
<dbReference type="Gene3D" id="1.10.10.10">
    <property type="entry name" value="Winged helix-like DNA-binding domain superfamily/Winged helix DNA-binding domain"/>
    <property type="match status" value="1"/>
</dbReference>
<evidence type="ECO:0000313" key="1">
    <source>
        <dbReference type="EMBL" id="MFJ5445970.1"/>
    </source>
</evidence>
<comment type="caution">
    <text evidence="1">The sequence shown here is derived from an EMBL/GenBank/DDBJ whole genome shotgun (WGS) entry which is preliminary data.</text>
</comment>
<gene>
    <name evidence="1" type="ORF">ACIKP9_06980</name>
</gene>
<dbReference type="RefSeq" id="WP_400880956.1">
    <property type="nucleotide sequence ID" value="NZ_JBIWXY010000001.1"/>
</dbReference>
<dbReference type="EMBL" id="JBIWXY010000001">
    <property type="protein sequence ID" value="MFJ5445970.1"/>
    <property type="molecule type" value="Genomic_DNA"/>
</dbReference>
<evidence type="ECO:0000313" key="2">
    <source>
        <dbReference type="Proteomes" id="UP001617669"/>
    </source>
</evidence>
<accession>A0ABW8GPT3</accession>
<protein>
    <submittedName>
        <fullName evidence="1">Helix-turn-helix domain-containing protein</fullName>
    </submittedName>
</protein>
<sequence length="161" mass="18319">MKNSNSSWQRNGFSQSFIMIPTEAVYMGLTKRQLLVLLVLCSHSDKLGNVIISREKISLKTGIHISDISKTYSELEEIGFIEHRQQIGLNACNTIRLKVPRTNTIEKLVEEKHGKGKGHGKGDYLPQGVDAKLLQPYQVAREVRKVMNIELSDFEDPFDEY</sequence>